<name>A0A430FTA6_9BIFI</name>
<dbReference type="RefSeq" id="WP_125963257.1">
    <property type="nucleotide sequence ID" value="NZ_QXGM01000001.1"/>
</dbReference>
<dbReference type="InterPro" id="IPR050275">
    <property type="entry name" value="PGM_Phosphatase"/>
</dbReference>
<dbReference type="CDD" id="cd07067">
    <property type="entry name" value="HP_PGM_like"/>
    <property type="match status" value="1"/>
</dbReference>
<dbReference type="GO" id="GO:0016791">
    <property type="term" value="F:phosphatase activity"/>
    <property type="evidence" value="ECO:0007669"/>
    <property type="project" value="TreeGrafter"/>
</dbReference>
<dbReference type="OrthoDB" id="4697614at2"/>
<dbReference type="EMBL" id="QXGM01000001">
    <property type="protein sequence ID" value="RSX56112.1"/>
    <property type="molecule type" value="Genomic_DNA"/>
</dbReference>
<dbReference type="InterPro" id="IPR013078">
    <property type="entry name" value="His_Pase_superF_clade-1"/>
</dbReference>
<feature type="active site" description="Proton donor/acceptor" evidence="3">
    <location>
        <position position="97"/>
    </location>
</feature>
<dbReference type="Gene3D" id="3.40.50.1240">
    <property type="entry name" value="Phosphoglycerate mutase-like"/>
    <property type="match status" value="1"/>
</dbReference>
<dbReference type="GO" id="GO:0005737">
    <property type="term" value="C:cytoplasm"/>
    <property type="evidence" value="ECO:0007669"/>
    <property type="project" value="TreeGrafter"/>
</dbReference>
<dbReference type="AlphaFoldDB" id="A0A430FTA6"/>
<evidence type="ECO:0000313" key="6">
    <source>
        <dbReference type="Proteomes" id="UP000287609"/>
    </source>
</evidence>
<reference evidence="5 6" key="1">
    <citation type="submission" date="2018-09" db="EMBL/GenBank/DDBJ databases">
        <title>Characterization of the phylogenetic diversity of five novel species belonging to the genus Bifidobacterium.</title>
        <authorList>
            <person name="Lugli G.A."/>
            <person name="Duranti S."/>
            <person name="Milani C."/>
        </authorList>
    </citation>
    <scope>NUCLEOTIDE SEQUENCE [LARGE SCALE GENOMIC DNA]</scope>
    <source>
        <strain evidence="5 6">2036B</strain>
    </source>
</reference>
<keyword evidence="6" id="KW-1185">Reference proteome</keyword>
<organism evidence="5 6">
    <name type="scientific">Bifidobacterium dolichotidis</name>
    <dbReference type="NCBI Taxonomy" id="2306976"/>
    <lineage>
        <taxon>Bacteria</taxon>
        <taxon>Bacillati</taxon>
        <taxon>Actinomycetota</taxon>
        <taxon>Actinomycetes</taxon>
        <taxon>Bifidobacteriales</taxon>
        <taxon>Bifidobacteriaceae</taxon>
        <taxon>Bifidobacterium</taxon>
    </lineage>
</organism>
<dbReference type="InterPro" id="IPR001345">
    <property type="entry name" value="PG/BPGM_mutase_AS"/>
</dbReference>
<evidence type="ECO:0000256" key="1">
    <source>
        <dbReference type="ARBA" id="ARBA00023152"/>
    </source>
</evidence>
<dbReference type="PANTHER" id="PTHR48100">
    <property type="entry name" value="BROAD-SPECIFICITY PHOSPHATASE YOR283W-RELATED"/>
    <property type="match status" value="1"/>
</dbReference>
<feature type="active site" description="Tele-phosphohistidine intermediate" evidence="3">
    <location>
        <position position="17"/>
    </location>
</feature>
<proteinExistence type="predicted"/>
<dbReference type="Proteomes" id="UP000287609">
    <property type="component" value="Unassembled WGS sequence"/>
</dbReference>
<comment type="caution">
    <text evidence="5">The sequence shown here is derived from an EMBL/GenBank/DDBJ whole genome shotgun (WGS) entry which is preliminary data.</text>
</comment>
<sequence>MLASPNGQSRTVTIVRHGQTAFNAQHRFQGDIDIPLDETGLWQVECTGQALRDLYVTDHPACNPFVICSDLSRAQQTAHAFADPLGLEVHPDKRLRERNFGTWEGQVVEDMAAKYPEDIESWRVGGGGELKHGAEERRHVGMRGLEAISEWSRKAGPESDLFVFAHGALIEQTLQCVLGIADRYPDFISMATMRNAHWARLNNAMINDPDRWVLVDYNHGPAIADTPQWFEPHTR</sequence>
<accession>A0A430FTA6</accession>
<dbReference type="InterPro" id="IPR029033">
    <property type="entry name" value="His_PPase_superfam"/>
</dbReference>
<gene>
    <name evidence="5" type="ORF">D2E26_0675</name>
</gene>
<evidence type="ECO:0000256" key="3">
    <source>
        <dbReference type="PIRSR" id="PIRSR613078-1"/>
    </source>
</evidence>
<dbReference type="SMART" id="SM00855">
    <property type="entry name" value="PGAM"/>
    <property type="match status" value="1"/>
</dbReference>
<dbReference type="PANTHER" id="PTHR48100:SF1">
    <property type="entry name" value="HISTIDINE PHOSPHATASE FAMILY PROTEIN-RELATED"/>
    <property type="match status" value="1"/>
</dbReference>
<protein>
    <submittedName>
        <fullName evidence="5">Phosphoglycerate mutase</fullName>
    </submittedName>
</protein>
<dbReference type="PROSITE" id="PS00175">
    <property type="entry name" value="PG_MUTASE"/>
    <property type="match status" value="1"/>
</dbReference>
<feature type="binding site" evidence="4">
    <location>
        <begin position="16"/>
        <end position="23"/>
    </location>
    <ligand>
        <name>substrate</name>
    </ligand>
</feature>
<keyword evidence="1" id="KW-0324">Glycolysis</keyword>
<feature type="binding site" evidence="4">
    <location>
        <position position="73"/>
    </location>
    <ligand>
        <name>substrate</name>
    </ligand>
</feature>
<dbReference type="Pfam" id="PF00300">
    <property type="entry name" value="His_Phos_1"/>
    <property type="match status" value="1"/>
</dbReference>
<dbReference type="SUPFAM" id="SSF53254">
    <property type="entry name" value="Phosphoglycerate mutase-like"/>
    <property type="match status" value="1"/>
</dbReference>
<keyword evidence="2" id="KW-0413">Isomerase</keyword>
<evidence type="ECO:0000256" key="2">
    <source>
        <dbReference type="ARBA" id="ARBA00023235"/>
    </source>
</evidence>
<evidence type="ECO:0000256" key="4">
    <source>
        <dbReference type="PIRSR" id="PIRSR613078-2"/>
    </source>
</evidence>
<evidence type="ECO:0000313" key="5">
    <source>
        <dbReference type="EMBL" id="RSX56112.1"/>
    </source>
</evidence>